<dbReference type="InterPro" id="IPR017871">
    <property type="entry name" value="ABC_transporter-like_CS"/>
</dbReference>
<dbReference type="SUPFAM" id="SSF52540">
    <property type="entry name" value="P-loop containing nucleoside triphosphate hydrolases"/>
    <property type="match status" value="2"/>
</dbReference>
<keyword evidence="1" id="KW-0547">Nucleotide-binding</keyword>
<keyword evidence="6" id="KW-1185">Reference proteome</keyword>
<comment type="caution">
    <text evidence="5">The sequence shown here is derived from an EMBL/GenBank/DDBJ whole genome shotgun (WGS) entry which is preliminary data.</text>
</comment>
<organism evidence="5 6">
    <name type="scientific">Megasphaera massiliensis</name>
    <dbReference type="NCBI Taxonomy" id="1232428"/>
    <lineage>
        <taxon>Bacteria</taxon>
        <taxon>Bacillati</taxon>
        <taxon>Bacillota</taxon>
        <taxon>Negativicutes</taxon>
        <taxon>Veillonellales</taxon>
        <taxon>Veillonellaceae</taxon>
        <taxon>Megasphaera</taxon>
    </lineage>
</organism>
<accession>A0ABT1SP46</accession>
<dbReference type="CDD" id="cd03221">
    <property type="entry name" value="ABCF_EF-3"/>
    <property type="match status" value="2"/>
</dbReference>
<dbReference type="EMBL" id="JANGEW010000001">
    <property type="protein sequence ID" value="MCQ5341604.1"/>
    <property type="molecule type" value="Genomic_DNA"/>
</dbReference>
<dbReference type="PROSITE" id="PS00211">
    <property type="entry name" value="ABC_TRANSPORTER_1"/>
    <property type="match status" value="1"/>
</dbReference>
<keyword evidence="2 5" id="KW-0067">ATP-binding</keyword>
<dbReference type="Pfam" id="PF12848">
    <property type="entry name" value="ABC_tran_Xtn"/>
    <property type="match status" value="1"/>
</dbReference>
<dbReference type="RefSeq" id="WP_062412797.1">
    <property type="nucleotide sequence ID" value="NZ_JAJCIO010000001.1"/>
</dbReference>
<dbReference type="InterPro" id="IPR032781">
    <property type="entry name" value="ABC_tran_Xtn"/>
</dbReference>
<evidence type="ECO:0000313" key="6">
    <source>
        <dbReference type="Proteomes" id="UP001206692"/>
    </source>
</evidence>
<dbReference type="Gene3D" id="3.40.50.300">
    <property type="entry name" value="P-loop containing nucleotide triphosphate hydrolases"/>
    <property type="match status" value="2"/>
</dbReference>
<dbReference type="Proteomes" id="UP001206692">
    <property type="component" value="Unassembled WGS sequence"/>
</dbReference>
<reference evidence="5 6" key="1">
    <citation type="submission" date="2022-06" db="EMBL/GenBank/DDBJ databases">
        <title>Isolation of gut microbiota from human fecal samples.</title>
        <authorList>
            <person name="Pamer E.G."/>
            <person name="Barat B."/>
            <person name="Waligurski E."/>
            <person name="Medina S."/>
            <person name="Paddock L."/>
            <person name="Mostad J."/>
        </authorList>
    </citation>
    <scope>NUCLEOTIDE SEQUENCE [LARGE SCALE GENOMIC DNA]</scope>
    <source>
        <strain evidence="5 6">DFI.1.1</strain>
    </source>
</reference>
<dbReference type="Gene3D" id="1.10.287.380">
    <property type="entry name" value="Valyl-tRNA synthetase, C-terminal domain"/>
    <property type="match status" value="1"/>
</dbReference>
<dbReference type="GO" id="GO:0005524">
    <property type="term" value="F:ATP binding"/>
    <property type="evidence" value="ECO:0007669"/>
    <property type="project" value="UniProtKB-KW"/>
</dbReference>
<dbReference type="PROSITE" id="PS50893">
    <property type="entry name" value="ABC_TRANSPORTER_2"/>
    <property type="match status" value="2"/>
</dbReference>
<dbReference type="Pfam" id="PF00005">
    <property type="entry name" value="ABC_tran"/>
    <property type="match status" value="2"/>
</dbReference>
<gene>
    <name evidence="5" type="ORF">NE675_00945</name>
</gene>
<feature type="coiled-coil region" evidence="3">
    <location>
        <begin position="554"/>
        <end position="612"/>
    </location>
</feature>
<evidence type="ECO:0000259" key="4">
    <source>
        <dbReference type="PROSITE" id="PS50893"/>
    </source>
</evidence>
<dbReference type="SMART" id="SM00382">
    <property type="entry name" value="AAA"/>
    <property type="match status" value="2"/>
</dbReference>
<dbReference type="InterPro" id="IPR003593">
    <property type="entry name" value="AAA+_ATPase"/>
</dbReference>
<protein>
    <submittedName>
        <fullName evidence="5">ABC-F family ATP-binding cassette domain-containing protein</fullName>
    </submittedName>
</protein>
<name>A0ABT1SP46_9FIRM</name>
<dbReference type="InterPro" id="IPR003439">
    <property type="entry name" value="ABC_transporter-like_ATP-bd"/>
</dbReference>
<sequence>MNILTVEQVKKSYGLRVLFDDVTFAIDGGQKLGLIGLNGAGKTTLLKIIAGLADMDSGTLWFNPKARIHYLPQEPQFVSGHSVLESVLDGNLPVMKLLQQYEDAVQKGDDRAVVALSAEMDREQAWELEAKAKIILGKLGISDLSKSVDDLSGGQRKRLGLARALIMPCDLLIMDEPTNHLDEQTILWLEEYLRDSKSAILLSTHDRYFLDTVVDSMIELDRGRVYTYTGNYSQYLELRQERLERDEASEAKRRNLIRREKAWIQRGAQARSTKQKARKERYEQLCAIENGKPIGEVEFLDTSARLGKTILDIDDVAFGYDPAKPLFRHVDYHVVKHDRIGIIGANGVGKSTLLKVLAGQLVPTEGSLTIGQTVRFGFFTQQLPEFDESMRVIDYIQERGHFVVNQFGQRISATRLLDQFLFTEEMQHTFIAKLSGGERRRLYLLRLLMDQPNVLLLDEPTNDLDIPTLTVLENYLDTFQGVVLVVSHDRYFLDRVVDKLFTLHAGQWERFYGDYSEYLEEKYSHHQEKKSEKASKPSITKTNIKPVQLKTGLTQRQEEELKKITEELPRYEAMLKGINAAIAAAGSNYEQVETLLIDQKETQEKVDALTERWCELEDLKGE</sequence>
<evidence type="ECO:0000256" key="1">
    <source>
        <dbReference type="ARBA" id="ARBA00022741"/>
    </source>
</evidence>
<dbReference type="InterPro" id="IPR027417">
    <property type="entry name" value="P-loop_NTPase"/>
</dbReference>
<evidence type="ECO:0000313" key="5">
    <source>
        <dbReference type="EMBL" id="MCQ5341604.1"/>
    </source>
</evidence>
<keyword evidence="3" id="KW-0175">Coiled coil</keyword>
<dbReference type="PANTHER" id="PTHR42855:SF1">
    <property type="entry name" value="ABC TRANSPORTER DOMAIN-CONTAINING PROTEIN"/>
    <property type="match status" value="1"/>
</dbReference>
<dbReference type="InterPro" id="IPR032524">
    <property type="entry name" value="ABC_tran_C"/>
</dbReference>
<proteinExistence type="predicted"/>
<evidence type="ECO:0000256" key="2">
    <source>
        <dbReference type="ARBA" id="ARBA00022840"/>
    </source>
</evidence>
<feature type="domain" description="ABC transporter" evidence="4">
    <location>
        <begin position="4"/>
        <end position="247"/>
    </location>
</feature>
<feature type="domain" description="ABC transporter" evidence="4">
    <location>
        <begin position="311"/>
        <end position="531"/>
    </location>
</feature>
<dbReference type="PANTHER" id="PTHR42855">
    <property type="entry name" value="ABC TRANSPORTER ATP-BINDING SUBUNIT"/>
    <property type="match status" value="1"/>
</dbReference>
<dbReference type="InterPro" id="IPR037118">
    <property type="entry name" value="Val-tRNA_synth_C_sf"/>
</dbReference>
<dbReference type="InterPro" id="IPR051309">
    <property type="entry name" value="ABCF_ATPase"/>
</dbReference>
<dbReference type="Pfam" id="PF16326">
    <property type="entry name" value="ABC_tran_CTD"/>
    <property type="match status" value="1"/>
</dbReference>
<evidence type="ECO:0000256" key="3">
    <source>
        <dbReference type="SAM" id="Coils"/>
    </source>
</evidence>